<name>A0A916J3W9_9PROT</name>
<organism evidence="4 5">
    <name type="scientific">Georgfuchsia toluolica</name>
    <dbReference type="NCBI Taxonomy" id="424218"/>
    <lineage>
        <taxon>Bacteria</taxon>
        <taxon>Pseudomonadati</taxon>
        <taxon>Pseudomonadota</taxon>
        <taxon>Betaproteobacteria</taxon>
        <taxon>Nitrosomonadales</taxon>
        <taxon>Sterolibacteriaceae</taxon>
        <taxon>Georgfuchsia</taxon>
    </lineage>
</organism>
<evidence type="ECO:0000259" key="2">
    <source>
        <dbReference type="Pfam" id="PF25167"/>
    </source>
</evidence>
<feature type="domain" description="DUF7830" evidence="3">
    <location>
        <begin position="21"/>
        <end position="90"/>
    </location>
</feature>
<feature type="domain" description="DUF6035" evidence="1">
    <location>
        <begin position="102"/>
        <end position="275"/>
    </location>
</feature>
<accession>A0A916J3W9</accession>
<dbReference type="EMBL" id="CAJQUM010000001">
    <property type="protein sequence ID" value="CAG4883724.1"/>
    <property type="molecule type" value="Genomic_DNA"/>
</dbReference>
<evidence type="ECO:0000313" key="5">
    <source>
        <dbReference type="Proteomes" id="UP000742786"/>
    </source>
</evidence>
<dbReference type="Proteomes" id="UP000742786">
    <property type="component" value="Unassembled WGS sequence"/>
</dbReference>
<evidence type="ECO:0000313" key="4">
    <source>
        <dbReference type="EMBL" id="CAG4883724.1"/>
    </source>
</evidence>
<dbReference type="AlphaFoldDB" id="A0A916J3W9"/>
<keyword evidence="5" id="KW-1185">Reference proteome</keyword>
<comment type="caution">
    <text evidence="4">The sequence shown here is derived from an EMBL/GenBank/DDBJ whole genome shotgun (WGS) entry which is preliminary data.</text>
</comment>
<proteinExistence type="predicted"/>
<reference evidence="4" key="1">
    <citation type="submission" date="2021-04" db="EMBL/GenBank/DDBJ databases">
        <authorList>
            <person name="Hornung B."/>
        </authorList>
    </citation>
    <scope>NUCLEOTIDE SEQUENCE</scope>
    <source>
        <strain evidence="4">G5G6</strain>
    </source>
</reference>
<dbReference type="Pfam" id="PF19500">
    <property type="entry name" value="DUF6035"/>
    <property type="match status" value="1"/>
</dbReference>
<evidence type="ECO:0000259" key="1">
    <source>
        <dbReference type="Pfam" id="PF19500"/>
    </source>
</evidence>
<dbReference type="InterPro" id="IPR046099">
    <property type="entry name" value="DUF6035"/>
</dbReference>
<evidence type="ECO:0000259" key="3">
    <source>
        <dbReference type="Pfam" id="PF25169"/>
    </source>
</evidence>
<evidence type="ECO:0008006" key="6">
    <source>
        <dbReference type="Google" id="ProtNLM"/>
    </source>
</evidence>
<sequence length="459" mass="53826">MVNLIPKRLIDEVLDIESGIPVRASTLLERNESDVWEVRLRLKKLEKEGKEWLVCAVCKVPVYVAGNTDRKTFYFKHRHERGECPIKTRGIYSQEQIDAIKYQGARESHAHVRLKELIRQSLVADSRFSDLKVEHIFHSLVETEQWRKPDVRATFNGQVIAFEIQLSTTYIDVIMERWNFYKRNGVLLVWIFGRFNPEYQRFTEKDVLYNNNRNLFVVNDETVKESIEDGCFIMEANYQVPQVAGNQIEVNWESRKVGMDDLHFDKLGNRVFHYDAEAAFAKTKAELQRPEQIGTATDGLADLRADFEEFWISESILDNEDWHSLYKSYWGRFRAAGLVVDDYYGERLPNGLLNAIYSLKHGKIIGFGFNLHVEVVHQVFERYRGYLRQYWWLAKAYQRVEWINSEDASGKLAKKIERAKAAMINNHSDYAYNGRFDQLLIFLFPPLLHHMRGKPLPSS</sequence>
<gene>
    <name evidence="4" type="ORF">GTOL_11607</name>
</gene>
<dbReference type="Pfam" id="PF25167">
    <property type="entry name" value="DUF7829"/>
    <property type="match status" value="1"/>
</dbReference>
<dbReference type="Pfam" id="PF25169">
    <property type="entry name" value="DUF7830"/>
    <property type="match status" value="1"/>
</dbReference>
<feature type="domain" description="DUF7829" evidence="2">
    <location>
        <begin position="350"/>
        <end position="430"/>
    </location>
</feature>
<protein>
    <recommendedName>
        <fullName evidence="6">Competence protein</fullName>
    </recommendedName>
</protein>
<dbReference type="InterPro" id="IPR057151">
    <property type="entry name" value="DUF7829"/>
</dbReference>
<dbReference type="InterPro" id="IPR057152">
    <property type="entry name" value="DUF7830"/>
</dbReference>
<dbReference type="RefSeq" id="WP_220635658.1">
    <property type="nucleotide sequence ID" value="NZ_CAJQUM010000001.1"/>
</dbReference>